<dbReference type="KEGG" id="gaw:V144x_47330"/>
<dbReference type="SMART" id="SM00530">
    <property type="entry name" value="HTH_XRE"/>
    <property type="match status" value="1"/>
</dbReference>
<evidence type="ECO:0000313" key="3">
    <source>
        <dbReference type="Proteomes" id="UP000318704"/>
    </source>
</evidence>
<reference evidence="2 3" key="1">
    <citation type="submission" date="2019-03" db="EMBL/GenBank/DDBJ databases">
        <title>Deep-cultivation of Planctomycetes and their phenomic and genomic characterization uncovers novel biology.</title>
        <authorList>
            <person name="Wiegand S."/>
            <person name="Jogler M."/>
            <person name="Boedeker C."/>
            <person name="Pinto D."/>
            <person name="Vollmers J."/>
            <person name="Rivas-Marin E."/>
            <person name="Kohn T."/>
            <person name="Peeters S.H."/>
            <person name="Heuer A."/>
            <person name="Rast P."/>
            <person name="Oberbeckmann S."/>
            <person name="Bunk B."/>
            <person name="Jeske O."/>
            <person name="Meyerdierks A."/>
            <person name="Storesund J.E."/>
            <person name="Kallscheuer N."/>
            <person name="Luecker S."/>
            <person name="Lage O.M."/>
            <person name="Pohl T."/>
            <person name="Merkel B.J."/>
            <person name="Hornburger P."/>
            <person name="Mueller R.-W."/>
            <person name="Bruemmer F."/>
            <person name="Labrenz M."/>
            <person name="Spormann A.M."/>
            <person name="Op den Camp H."/>
            <person name="Overmann J."/>
            <person name="Amann R."/>
            <person name="Jetten M.S.M."/>
            <person name="Mascher T."/>
            <person name="Medema M.H."/>
            <person name="Devos D.P."/>
            <person name="Kaster A.-K."/>
            <person name="Ovreas L."/>
            <person name="Rohde M."/>
            <person name="Galperin M.Y."/>
            <person name="Jogler C."/>
        </authorList>
    </citation>
    <scope>NUCLEOTIDE SEQUENCE [LARGE SCALE GENOMIC DNA]</scope>
    <source>
        <strain evidence="2 3">V144</strain>
    </source>
</reference>
<feature type="domain" description="HTH cro/C1-type" evidence="1">
    <location>
        <begin position="13"/>
        <end position="67"/>
    </location>
</feature>
<dbReference type="InterPro" id="IPR001387">
    <property type="entry name" value="Cro/C1-type_HTH"/>
</dbReference>
<evidence type="ECO:0000313" key="2">
    <source>
        <dbReference type="EMBL" id="QDT99222.1"/>
    </source>
</evidence>
<dbReference type="SUPFAM" id="SSF47413">
    <property type="entry name" value="lambda repressor-like DNA-binding domains"/>
    <property type="match status" value="1"/>
</dbReference>
<dbReference type="Pfam" id="PF01381">
    <property type="entry name" value="HTH_3"/>
    <property type="match status" value="1"/>
</dbReference>
<dbReference type="Proteomes" id="UP000318704">
    <property type="component" value="Chromosome"/>
</dbReference>
<sequence length="260" mass="29949">MTNNSKSKFGYLLTFWRKKSSLSQQQLALTAGTTSRHLSFIETGRSRPGRGLVLRLGQALDLSIRNRNELLVAAGFAPSYPERDLRDERTKPYLRAVESILEQHEPYPGAAFNSLGCIVLANRPFRTMFPDCLRLSPEEAVDVWFAPGLHRDRMENWAEVAWAWIDRQQHEIVRTNNIKLAKLVERALVHLSDVERPEPPQNYPDVIGPRFRIGDKVIQTFFTVMKFESALEITLNELRIELLFPLDETATEFFQTLDYS</sequence>
<protein>
    <submittedName>
        <fullName evidence="2">Helix-turn-helix protein</fullName>
    </submittedName>
</protein>
<dbReference type="InterPro" id="IPR041413">
    <property type="entry name" value="MLTR_LBD"/>
</dbReference>
<dbReference type="PROSITE" id="PS50943">
    <property type="entry name" value="HTH_CROC1"/>
    <property type="match status" value="1"/>
</dbReference>
<gene>
    <name evidence="2" type="ORF">V144x_47330</name>
</gene>
<name>A0A517W1T9_9PLAN</name>
<dbReference type="EMBL" id="CP037920">
    <property type="protein sequence ID" value="QDT99222.1"/>
    <property type="molecule type" value="Genomic_DNA"/>
</dbReference>
<organism evidence="2 3">
    <name type="scientific">Gimesia aquarii</name>
    <dbReference type="NCBI Taxonomy" id="2527964"/>
    <lineage>
        <taxon>Bacteria</taxon>
        <taxon>Pseudomonadati</taxon>
        <taxon>Planctomycetota</taxon>
        <taxon>Planctomycetia</taxon>
        <taxon>Planctomycetales</taxon>
        <taxon>Planctomycetaceae</taxon>
        <taxon>Gimesia</taxon>
    </lineage>
</organism>
<dbReference type="InterPro" id="IPR010982">
    <property type="entry name" value="Lambda_DNA-bd_dom_sf"/>
</dbReference>
<accession>A0A517W1T9</accession>
<dbReference type="RefSeq" id="WP_144988530.1">
    <property type="nucleotide sequence ID" value="NZ_CP037920.1"/>
</dbReference>
<dbReference type="Gene3D" id="1.10.260.40">
    <property type="entry name" value="lambda repressor-like DNA-binding domains"/>
    <property type="match status" value="1"/>
</dbReference>
<evidence type="ECO:0000259" key="1">
    <source>
        <dbReference type="PROSITE" id="PS50943"/>
    </source>
</evidence>
<dbReference type="PANTHER" id="PTHR35010:SF4">
    <property type="entry name" value="BLL5781 PROTEIN"/>
    <property type="match status" value="1"/>
</dbReference>
<proteinExistence type="predicted"/>
<dbReference type="PANTHER" id="PTHR35010">
    <property type="entry name" value="BLL4672 PROTEIN-RELATED"/>
    <property type="match status" value="1"/>
</dbReference>
<dbReference type="CDD" id="cd00093">
    <property type="entry name" value="HTH_XRE"/>
    <property type="match status" value="1"/>
</dbReference>
<dbReference type="Pfam" id="PF17765">
    <property type="entry name" value="MLTR_LBD"/>
    <property type="match status" value="1"/>
</dbReference>
<dbReference type="AlphaFoldDB" id="A0A517W1T9"/>
<dbReference type="GO" id="GO:0003677">
    <property type="term" value="F:DNA binding"/>
    <property type="evidence" value="ECO:0007669"/>
    <property type="project" value="InterPro"/>
</dbReference>